<evidence type="ECO:0000313" key="1">
    <source>
        <dbReference type="EMBL" id="MEA5367750.1"/>
    </source>
</evidence>
<keyword evidence="2" id="KW-1185">Reference proteome</keyword>
<gene>
    <name evidence="1" type="ORF">VA596_50025</name>
</gene>
<sequence length="165" mass="18087">MLTLRSGATWKVDRIADHDGLRGVALVDPVDPGHRTAYRADVLDTLVAARPAPPPLCTTLPPCSLCGVEVETDADGFLCQSCGCWWPFDGLDDKPGEWLDNDGDTEQCPSVIQPFADLASARADIRWNTYRCFLDAEHAGNHRNPDYYGTWRDEDPRASSGKAPA</sequence>
<accession>A0ABU5RPM6</accession>
<reference evidence="1 2" key="1">
    <citation type="submission" date="2023-12" db="EMBL/GenBank/DDBJ databases">
        <title>Amycolatopsis sp. V23-08.</title>
        <authorList>
            <person name="Somphong A."/>
        </authorList>
    </citation>
    <scope>NUCLEOTIDE SEQUENCE [LARGE SCALE GENOMIC DNA]</scope>
    <source>
        <strain evidence="1 2">V23-08</strain>
    </source>
</reference>
<protein>
    <submittedName>
        <fullName evidence="1">Uncharacterized protein</fullName>
    </submittedName>
</protein>
<dbReference type="Proteomes" id="UP001304298">
    <property type="component" value="Unassembled WGS sequence"/>
</dbReference>
<evidence type="ECO:0000313" key="2">
    <source>
        <dbReference type="Proteomes" id="UP001304298"/>
    </source>
</evidence>
<dbReference type="EMBL" id="JAYFSI010000027">
    <property type="protein sequence ID" value="MEA5367750.1"/>
    <property type="molecule type" value="Genomic_DNA"/>
</dbReference>
<organism evidence="1 2">
    <name type="scientific">Amycolatopsis heterodermiae</name>
    <dbReference type="NCBI Taxonomy" id="3110235"/>
    <lineage>
        <taxon>Bacteria</taxon>
        <taxon>Bacillati</taxon>
        <taxon>Actinomycetota</taxon>
        <taxon>Actinomycetes</taxon>
        <taxon>Pseudonocardiales</taxon>
        <taxon>Pseudonocardiaceae</taxon>
        <taxon>Amycolatopsis</taxon>
    </lineage>
</organism>
<name>A0ABU5RPM6_9PSEU</name>
<proteinExistence type="predicted"/>
<dbReference type="RefSeq" id="WP_323337883.1">
    <property type="nucleotide sequence ID" value="NZ_JAYFSI010000027.1"/>
</dbReference>
<comment type="caution">
    <text evidence="1">The sequence shown here is derived from an EMBL/GenBank/DDBJ whole genome shotgun (WGS) entry which is preliminary data.</text>
</comment>